<evidence type="ECO:0000313" key="2">
    <source>
        <dbReference type="Proteomes" id="UP000886501"/>
    </source>
</evidence>
<reference evidence="1" key="1">
    <citation type="submission" date="2019-10" db="EMBL/GenBank/DDBJ databases">
        <authorList>
            <consortium name="DOE Joint Genome Institute"/>
            <person name="Kuo A."/>
            <person name="Miyauchi S."/>
            <person name="Kiss E."/>
            <person name="Drula E."/>
            <person name="Kohler A."/>
            <person name="Sanchez-Garcia M."/>
            <person name="Andreopoulos B."/>
            <person name="Barry K.W."/>
            <person name="Bonito G."/>
            <person name="Buee M."/>
            <person name="Carver A."/>
            <person name="Chen C."/>
            <person name="Cichocki N."/>
            <person name="Clum A."/>
            <person name="Culley D."/>
            <person name="Crous P.W."/>
            <person name="Fauchery L."/>
            <person name="Girlanda M."/>
            <person name="Hayes R."/>
            <person name="Keri Z."/>
            <person name="Labutti K."/>
            <person name="Lipzen A."/>
            <person name="Lombard V."/>
            <person name="Magnuson J."/>
            <person name="Maillard F."/>
            <person name="Morin E."/>
            <person name="Murat C."/>
            <person name="Nolan M."/>
            <person name="Ohm R."/>
            <person name="Pangilinan J."/>
            <person name="Pereira M."/>
            <person name="Perotto S."/>
            <person name="Peter M."/>
            <person name="Riley R."/>
            <person name="Sitrit Y."/>
            <person name="Stielow B."/>
            <person name="Szollosi G."/>
            <person name="Zifcakova L."/>
            <person name="Stursova M."/>
            <person name="Spatafora J.W."/>
            <person name="Tedersoo L."/>
            <person name="Vaario L.-M."/>
            <person name="Yamada A."/>
            <person name="Yan M."/>
            <person name="Wang P."/>
            <person name="Xu J."/>
            <person name="Bruns T."/>
            <person name="Baldrian P."/>
            <person name="Vilgalys R."/>
            <person name="Henrissat B."/>
            <person name="Grigoriev I.V."/>
            <person name="Hibbett D."/>
            <person name="Nagy L.G."/>
            <person name="Martin F.M."/>
        </authorList>
    </citation>
    <scope>NUCLEOTIDE SEQUENCE</scope>
    <source>
        <strain evidence="1">P2</strain>
    </source>
</reference>
<organism evidence="1 2">
    <name type="scientific">Thelephora ganbajun</name>
    <name type="common">Ganba fungus</name>
    <dbReference type="NCBI Taxonomy" id="370292"/>
    <lineage>
        <taxon>Eukaryota</taxon>
        <taxon>Fungi</taxon>
        <taxon>Dikarya</taxon>
        <taxon>Basidiomycota</taxon>
        <taxon>Agaricomycotina</taxon>
        <taxon>Agaricomycetes</taxon>
        <taxon>Thelephorales</taxon>
        <taxon>Thelephoraceae</taxon>
        <taxon>Thelephora</taxon>
    </lineage>
</organism>
<reference evidence="1" key="2">
    <citation type="journal article" date="2020" name="Nat. Commun.">
        <title>Large-scale genome sequencing of mycorrhizal fungi provides insights into the early evolution of symbiotic traits.</title>
        <authorList>
            <person name="Miyauchi S."/>
            <person name="Kiss E."/>
            <person name="Kuo A."/>
            <person name="Drula E."/>
            <person name="Kohler A."/>
            <person name="Sanchez-Garcia M."/>
            <person name="Morin E."/>
            <person name="Andreopoulos B."/>
            <person name="Barry K.W."/>
            <person name="Bonito G."/>
            <person name="Buee M."/>
            <person name="Carver A."/>
            <person name="Chen C."/>
            <person name="Cichocki N."/>
            <person name="Clum A."/>
            <person name="Culley D."/>
            <person name="Crous P.W."/>
            <person name="Fauchery L."/>
            <person name="Girlanda M."/>
            <person name="Hayes R.D."/>
            <person name="Keri Z."/>
            <person name="LaButti K."/>
            <person name="Lipzen A."/>
            <person name="Lombard V."/>
            <person name="Magnuson J."/>
            <person name="Maillard F."/>
            <person name="Murat C."/>
            <person name="Nolan M."/>
            <person name="Ohm R.A."/>
            <person name="Pangilinan J."/>
            <person name="Pereira M.F."/>
            <person name="Perotto S."/>
            <person name="Peter M."/>
            <person name="Pfister S."/>
            <person name="Riley R."/>
            <person name="Sitrit Y."/>
            <person name="Stielow J.B."/>
            <person name="Szollosi G."/>
            <person name="Zifcakova L."/>
            <person name="Stursova M."/>
            <person name="Spatafora J.W."/>
            <person name="Tedersoo L."/>
            <person name="Vaario L.M."/>
            <person name="Yamada A."/>
            <person name="Yan M."/>
            <person name="Wang P."/>
            <person name="Xu J."/>
            <person name="Bruns T."/>
            <person name="Baldrian P."/>
            <person name="Vilgalys R."/>
            <person name="Dunand C."/>
            <person name="Henrissat B."/>
            <person name="Grigoriev I.V."/>
            <person name="Hibbett D."/>
            <person name="Nagy L.G."/>
            <person name="Martin F.M."/>
        </authorList>
    </citation>
    <scope>NUCLEOTIDE SEQUENCE</scope>
    <source>
        <strain evidence="1">P2</strain>
    </source>
</reference>
<accession>A0ACB6Z1M2</accession>
<sequence length="121" mass="13163">MPTAGKEKLEQQRKEELETIARISLDIRRAVIASLPTPPEQFLTLNVPGKVVNFKDFTDGWDDEGNAKTVVPPLSVQLNEVILCDDMPTLSGIQLGPTGRSVAQSYSATLSKFCPAGLCFT</sequence>
<name>A0ACB6Z1M2_THEGA</name>
<dbReference type="Proteomes" id="UP000886501">
    <property type="component" value="Unassembled WGS sequence"/>
</dbReference>
<evidence type="ECO:0000313" key="1">
    <source>
        <dbReference type="EMBL" id="KAF9643338.1"/>
    </source>
</evidence>
<protein>
    <submittedName>
        <fullName evidence="1">Uncharacterized protein</fullName>
    </submittedName>
</protein>
<keyword evidence="2" id="KW-1185">Reference proteome</keyword>
<dbReference type="EMBL" id="MU118240">
    <property type="protein sequence ID" value="KAF9643338.1"/>
    <property type="molecule type" value="Genomic_DNA"/>
</dbReference>
<proteinExistence type="predicted"/>
<comment type="caution">
    <text evidence="1">The sequence shown here is derived from an EMBL/GenBank/DDBJ whole genome shotgun (WGS) entry which is preliminary data.</text>
</comment>
<gene>
    <name evidence="1" type="ORF">BDM02DRAFT_3191811</name>
</gene>